<reference evidence="2" key="1">
    <citation type="journal article" date="2019" name="Int. J. Syst. Evol. Microbiol.">
        <title>The Global Catalogue of Microorganisms (GCM) 10K type strain sequencing project: providing services to taxonomists for standard genome sequencing and annotation.</title>
        <authorList>
            <consortium name="The Broad Institute Genomics Platform"/>
            <consortium name="The Broad Institute Genome Sequencing Center for Infectious Disease"/>
            <person name="Wu L."/>
            <person name="Ma J."/>
        </authorList>
    </citation>
    <scope>NUCLEOTIDE SEQUENCE [LARGE SCALE GENOMIC DNA]</scope>
    <source>
        <strain evidence="2">CCUG 60742</strain>
    </source>
</reference>
<dbReference type="RefSeq" id="WP_377145067.1">
    <property type="nucleotide sequence ID" value="NZ_JBHTIA010000013.1"/>
</dbReference>
<comment type="caution">
    <text evidence="1">The sequence shown here is derived from an EMBL/GenBank/DDBJ whole genome shotgun (WGS) entry which is preliminary data.</text>
</comment>
<organism evidence="1 2">
    <name type="scientific">Mucilaginibacter lutimaris</name>
    <dbReference type="NCBI Taxonomy" id="931629"/>
    <lineage>
        <taxon>Bacteria</taxon>
        <taxon>Pseudomonadati</taxon>
        <taxon>Bacteroidota</taxon>
        <taxon>Sphingobacteriia</taxon>
        <taxon>Sphingobacteriales</taxon>
        <taxon>Sphingobacteriaceae</taxon>
        <taxon>Mucilaginibacter</taxon>
    </lineage>
</organism>
<dbReference type="EMBL" id="JBHTIA010000013">
    <property type="protein sequence ID" value="MFD0766808.1"/>
    <property type="molecule type" value="Genomic_DNA"/>
</dbReference>
<name>A0ABW2ZKN2_9SPHI</name>
<evidence type="ECO:0000313" key="1">
    <source>
        <dbReference type="EMBL" id="MFD0766808.1"/>
    </source>
</evidence>
<evidence type="ECO:0000313" key="2">
    <source>
        <dbReference type="Proteomes" id="UP001597073"/>
    </source>
</evidence>
<keyword evidence="2" id="KW-1185">Reference proteome</keyword>
<protein>
    <recommendedName>
        <fullName evidence="3">YtxH domain-containing protein</fullName>
    </recommendedName>
</protein>
<gene>
    <name evidence="1" type="ORF">ACFQZI_18245</name>
</gene>
<accession>A0ABW2ZKN2</accession>
<dbReference type="Proteomes" id="UP001597073">
    <property type="component" value="Unassembled WGS sequence"/>
</dbReference>
<evidence type="ECO:0008006" key="3">
    <source>
        <dbReference type="Google" id="ProtNLM"/>
    </source>
</evidence>
<proteinExistence type="predicted"/>
<sequence>MQNPFKKESKKGLLIGVALGALVAGAARYFYKRNKSEIDAATGELTDQAKDYLQKKRNRIKSGLKGL</sequence>